<proteinExistence type="predicted"/>
<dbReference type="PANTHER" id="PTHR13947:SF37">
    <property type="entry name" value="LD18367P"/>
    <property type="match status" value="1"/>
</dbReference>
<name>A0ABW6BAJ2_9SPHI</name>
<dbReference type="EC" id="2.3.-.-" evidence="3"/>
<dbReference type="CDD" id="cd04301">
    <property type="entry name" value="NAT_SF"/>
    <property type="match status" value="1"/>
</dbReference>
<feature type="domain" description="N-acetyltransferase" evidence="2">
    <location>
        <begin position="3"/>
        <end position="152"/>
    </location>
</feature>
<dbReference type="PROSITE" id="PS51186">
    <property type="entry name" value="GNAT"/>
    <property type="match status" value="1"/>
</dbReference>
<evidence type="ECO:0000313" key="4">
    <source>
        <dbReference type="Proteomes" id="UP001597560"/>
    </source>
</evidence>
<gene>
    <name evidence="3" type="ORF">ACFS6J_24790</name>
</gene>
<dbReference type="EMBL" id="JBHUPA010000029">
    <property type="protein sequence ID" value="MFD2965039.1"/>
    <property type="molecule type" value="Genomic_DNA"/>
</dbReference>
<dbReference type="Proteomes" id="UP001597560">
    <property type="component" value="Unassembled WGS sequence"/>
</dbReference>
<keyword evidence="3" id="KW-0012">Acyltransferase</keyword>
<evidence type="ECO:0000259" key="2">
    <source>
        <dbReference type="PROSITE" id="PS51186"/>
    </source>
</evidence>
<protein>
    <submittedName>
        <fullName evidence="3">GNAT family N-acetyltransferase</fullName>
        <ecNumber evidence="3">2.3.-.-</ecNumber>
    </submittedName>
</protein>
<keyword evidence="4" id="KW-1185">Reference proteome</keyword>
<dbReference type="InterPro" id="IPR016181">
    <property type="entry name" value="Acyl_CoA_acyltransferase"/>
</dbReference>
<comment type="caution">
    <text evidence="3">The sequence shown here is derived from an EMBL/GenBank/DDBJ whole genome shotgun (WGS) entry which is preliminary data.</text>
</comment>
<dbReference type="InterPro" id="IPR050769">
    <property type="entry name" value="NAT_camello-type"/>
</dbReference>
<keyword evidence="1 3" id="KW-0808">Transferase</keyword>
<accession>A0ABW6BAJ2</accession>
<dbReference type="Gene3D" id="3.40.630.30">
    <property type="match status" value="1"/>
</dbReference>
<organism evidence="3 4">
    <name type="scientific">Olivibacter jilunii</name>
    <dbReference type="NCBI Taxonomy" id="985016"/>
    <lineage>
        <taxon>Bacteria</taxon>
        <taxon>Pseudomonadati</taxon>
        <taxon>Bacteroidota</taxon>
        <taxon>Sphingobacteriia</taxon>
        <taxon>Sphingobacteriales</taxon>
        <taxon>Sphingobacteriaceae</taxon>
        <taxon>Olivibacter</taxon>
    </lineage>
</organism>
<reference evidence="4" key="1">
    <citation type="journal article" date="2019" name="Int. J. Syst. Evol. Microbiol.">
        <title>The Global Catalogue of Microorganisms (GCM) 10K type strain sequencing project: providing services to taxonomists for standard genome sequencing and annotation.</title>
        <authorList>
            <consortium name="The Broad Institute Genomics Platform"/>
            <consortium name="The Broad Institute Genome Sequencing Center for Infectious Disease"/>
            <person name="Wu L."/>
            <person name="Ma J."/>
        </authorList>
    </citation>
    <scope>NUCLEOTIDE SEQUENCE [LARGE SCALE GENOMIC DNA]</scope>
    <source>
        <strain evidence="4">KCTC 23098</strain>
    </source>
</reference>
<dbReference type="Pfam" id="PF00583">
    <property type="entry name" value="Acetyltransf_1"/>
    <property type="match status" value="1"/>
</dbReference>
<dbReference type="SUPFAM" id="SSF55729">
    <property type="entry name" value="Acyl-CoA N-acyltransferases (Nat)"/>
    <property type="match status" value="1"/>
</dbReference>
<dbReference type="InterPro" id="IPR000182">
    <property type="entry name" value="GNAT_dom"/>
</dbReference>
<evidence type="ECO:0000256" key="1">
    <source>
        <dbReference type="ARBA" id="ARBA00022679"/>
    </source>
</evidence>
<evidence type="ECO:0000313" key="3">
    <source>
        <dbReference type="EMBL" id="MFD2965039.1"/>
    </source>
</evidence>
<dbReference type="PANTHER" id="PTHR13947">
    <property type="entry name" value="GNAT FAMILY N-ACETYLTRANSFERASE"/>
    <property type="match status" value="1"/>
</dbReference>
<sequence length="152" mass="17352">MEILISYYQPDKQTFFEKFNKAWLNKYFTVEPIDKYVLEHPEEAILRDGGEILFAAYDGVIVGTVALKKVSEEVMELTKMAVDESYHGLGIGKALCAHAIEKARELGVKKLVLYSQSILQSALAIYRKYGFYNVSVDNPKYKRADVMMELVL</sequence>
<dbReference type="RefSeq" id="WP_377613210.1">
    <property type="nucleotide sequence ID" value="NZ_JBHUPA010000029.1"/>
</dbReference>
<dbReference type="GO" id="GO:0016746">
    <property type="term" value="F:acyltransferase activity"/>
    <property type="evidence" value="ECO:0007669"/>
    <property type="project" value="UniProtKB-KW"/>
</dbReference>